<keyword evidence="1" id="KW-1133">Transmembrane helix</keyword>
<dbReference type="AlphaFoldDB" id="A0AA38W139"/>
<evidence type="ECO:0000256" key="1">
    <source>
        <dbReference type="SAM" id="Phobius"/>
    </source>
</evidence>
<dbReference type="PANTHER" id="PTHR35041">
    <property type="entry name" value="MEDIATOR OF RNA POLYMERASE II TRANSCRIPTION SUBUNIT 1"/>
    <property type="match status" value="1"/>
</dbReference>
<feature type="signal peptide" evidence="2">
    <location>
        <begin position="1"/>
        <end position="24"/>
    </location>
</feature>
<dbReference type="EMBL" id="JANBVO010000001">
    <property type="protein sequence ID" value="KAJ9157975.1"/>
    <property type="molecule type" value="Genomic_DNA"/>
</dbReference>
<evidence type="ECO:0000313" key="3">
    <source>
        <dbReference type="EMBL" id="KAJ9157975.1"/>
    </source>
</evidence>
<protein>
    <submittedName>
        <fullName evidence="3">Uncharacterized protein</fullName>
    </submittedName>
</protein>
<name>A0AA38W139_9PEZI</name>
<proteinExistence type="predicted"/>
<comment type="caution">
    <text evidence="3">The sequence shown here is derived from an EMBL/GenBank/DDBJ whole genome shotgun (WGS) entry which is preliminary data.</text>
</comment>
<keyword evidence="1" id="KW-0472">Membrane</keyword>
<dbReference type="Pfam" id="PF23397">
    <property type="entry name" value="DUF7104"/>
    <property type="match status" value="2"/>
</dbReference>
<reference evidence="3" key="1">
    <citation type="submission" date="2022-07" db="EMBL/GenBank/DDBJ databases">
        <title>Fungi with potential for degradation of polypropylene.</title>
        <authorList>
            <person name="Gostincar C."/>
        </authorList>
    </citation>
    <scope>NUCLEOTIDE SEQUENCE</scope>
    <source>
        <strain evidence="3">EXF-13308</strain>
    </source>
</reference>
<evidence type="ECO:0000256" key="2">
    <source>
        <dbReference type="SAM" id="SignalP"/>
    </source>
</evidence>
<feature type="chain" id="PRO_5041453982" evidence="2">
    <location>
        <begin position="25"/>
        <end position="552"/>
    </location>
</feature>
<dbReference type="Gene3D" id="1.20.5.340">
    <property type="match status" value="1"/>
</dbReference>
<dbReference type="Proteomes" id="UP001174694">
    <property type="component" value="Unassembled WGS sequence"/>
</dbReference>
<dbReference type="InterPro" id="IPR055530">
    <property type="entry name" value="DUF7104"/>
</dbReference>
<sequence>MRMWCRMPIPALLLFAFWLLPVAPLITPSTLTIQSVLLKTTASIRTPRVDFTSMNFASISRNSSAPIWPDFQMSYLGPQFHVQKSVQGSLVSGAIMPIAPPGPNSTWSLDFLGPALSCKAMGNSESLRNDIITKLYSDLDFGETQYLSWVPANGKPWAPETISVTPEDSSPGSSQYDTTQRAYDRIERSYYLNNTYLLQCTLQNASYGATFSYINGVQNVTLSTLGTWNNVSYLDGFTASAEESANASLNLTSVQTFAYQAVMDTFASMLVGSVRWGAVVGSGGQVVAESTSMPITDTSMATTVLLQAREMTNVTQLLTSQSDLLATVQWVGTSVYQDEPATQSMAELMEEMFCNVTISLMSNVALNPNYTSPFAPPNATVQMWMLQNLYQYTASTLWITYGAAIGLSALSVLVGATVVLTERAAYSTCFSTLLRVANNLYLPISLKLQDTTGQDPLPRHLSSMVVQFPPMIDFSMAEKAAAGNSWNGKEVTALLLDRRGDQITITEELIKAAANNEGNGKEVMALLHQQRPESFAVSITKKSIRLHPHVVN</sequence>
<keyword evidence="1" id="KW-0812">Transmembrane</keyword>
<dbReference type="PANTHER" id="PTHR35041:SF6">
    <property type="entry name" value="FORMYLMETHIONINE DEFORMYLASE-LIKE PROTEIN-RELATED"/>
    <property type="match status" value="1"/>
</dbReference>
<accession>A0AA38W139</accession>
<evidence type="ECO:0000313" key="4">
    <source>
        <dbReference type="Proteomes" id="UP001174694"/>
    </source>
</evidence>
<feature type="transmembrane region" description="Helical" evidence="1">
    <location>
        <begin position="398"/>
        <end position="420"/>
    </location>
</feature>
<gene>
    <name evidence="3" type="ORF">NKR23_g422</name>
</gene>
<keyword evidence="2" id="KW-0732">Signal</keyword>
<keyword evidence="4" id="KW-1185">Reference proteome</keyword>
<organism evidence="3 4">
    <name type="scientific">Pleurostoma richardsiae</name>
    <dbReference type="NCBI Taxonomy" id="41990"/>
    <lineage>
        <taxon>Eukaryota</taxon>
        <taxon>Fungi</taxon>
        <taxon>Dikarya</taxon>
        <taxon>Ascomycota</taxon>
        <taxon>Pezizomycotina</taxon>
        <taxon>Sordariomycetes</taxon>
        <taxon>Sordariomycetidae</taxon>
        <taxon>Calosphaeriales</taxon>
        <taxon>Pleurostomataceae</taxon>
        <taxon>Pleurostoma</taxon>
    </lineage>
</organism>